<dbReference type="NCBIfam" id="TIGR00278">
    <property type="entry name" value="membrane protein insertion efficiency factor YidD"/>
    <property type="match status" value="1"/>
</dbReference>
<evidence type="ECO:0000313" key="1">
    <source>
        <dbReference type="EMBL" id="MFD2610525.1"/>
    </source>
</evidence>
<dbReference type="EMBL" id="JBHUMK010000068">
    <property type="protein sequence ID" value="MFD2610525.1"/>
    <property type="molecule type" value="Genomic_DNA"/>
</dbReference>
<name>A0ABW5P694_9DEIO</name>
<comment type="caution">
    <text evidence="1">The sequence shown here is derived from an EMBL/GenBank/DDBJ whole genome shotgun (WGS) entry which is preliminary data.</text>
</comment>
<reference evidence="2" key="1">
    <citation type="journal article" date="2019" name="Int. J. Syst. Evol. Microbiol.">
        <title>The Global Catalogue of Microorganisms (GCM) 10K type strain sequencing project: providing services to taxonomists for standard genome sequencing and annotation.</title>
        <authorList>
            <consortium name="The Broad Institute Genomics Platform"/>
            <consortium name="The Broad Institute Genome Sequencing Center for Infectious Disease"/>
            <person name="Wu L."/>
            <person name="Ma J."/>
        </authorList>
    </citation>
    <scope>NUCLEOTIDE SEQUENCE [LARGE SCALE GENOMIC DNA]</scope>
    <source>
        <strain evidence="2">KCTC 33842</strain>
    </source>
</reference>
<gene>
    <name evidence="1" type="primary">yidD</name>
    <name evidence="1" type="ORF">ACFSR9_13935</name>
</gene>
<accession>A0ABW5P694</accession>
<organism evidence="1 2">
    <name type="scientific">Deinococcus taklimakanensis</name>
    <dbReference type="NCBI Taxonomy" id="536443"/>
    <lineage>
        <taxon>Bacteria</taxon>
        <taxon>Thermotogati</taxon>
        <taxon>Deinococcota</taxon>
        <taxon>Deinococci</taxon>
        <taxon>Deinococcales</taxon>
        <taxon>Deinococcaceae</taxon>
        <taxon>Deinococcus</taxon>
    </lineage>
</organism>
<evidence type="ECO:0000313" key="2">
    <source>
        <dbReference type="Proteomes" id="UP001597475"/>
    </source>
</evidence>
<dbReference type="InterPro" id="IPR002696">
    <property type="entry name" value="Membr_insert_effic_factor_YidD"/>
</dbReference>
<sequence>MTSTSSGPTFPGSAADRLSALALRGIRLYQRHISPRKGFRCAHAALHGGESCSAAVARIVGEGGVIAGRARIAAQFRSCRAAHDAIHGGSALALGSSVETRGVCCLGPIPIPFRCG</sequence>
<dbReference type="Proteomes" id="UP001597475">
    <property type="component" value="Unassembled WGS sequence"/>
</dbReference>
<keyword evidence="2" id="KW-1185">Reference proteome</keyword>
<protein>
    <submittedName>
        <fullName evidence="1">Membrane protein insertion efficiency factor YidD</fullName>
    </submittedName>
</protein>
<proteinExistence type="predicted"/>
<dbReference type="RefSeq" id="WP_386846753.1">
    <property type="nucleotide sequence ID" value="NZ_JBHUMK010000068.1"/>
</dbReference>